<dbReference type="SUPFAM" id="SSF54427">
    <property type="entry name" value="NTF2-like"/>
    <property type="match status" value="1"/>
</dbReference>
<dbReference type="EMBL" id="RIAR02000001">
    <property type="protein sequence ID" value="NSL89482.1"/>
    <property type="molecule type" value="Genomic_DNA"/>
</dbReference>
<sequence length="145" mass="16387">MRFVLYLILIGSFAALPSRQLCAQNPDVQQIKSVLAGQSAAWNKGDLQAFMQPYWHSDSLMFVGKDGVTYGWQPTLDRYKKTYPGKAAMGQLTFNLLEFKPLAADVYLVIGKWHLKRTIGNLQGHFSILLRKIDGEWNIIADHSS</sequence>
<dbReference type="InterPro" id="IPR027843">
    <property type="entry name" value="DUF4440"/>
</dbReference>
<name>A0A3S1BIE1_9BACT</name>
<feature type="domain" description="DUF4440" evidence="1">
    <location>
        <begin position="34"/>
        <end position="139"/>
    </location>
</feature>
<proteinExistence type="predicted"/>
<accession>A0A3S1BIE1</accession>
<dbReference type="Gene3D" id="3.10.450.50">
    <property type="match status" value="1"/>
</dbReference>
<dbReference type="Proteomes" id="UP000281028">
    <property type="component" value="Unassembled WGS sequence"/>
</dbReference>
<dbReference type="Pfam" id="PF14534">
    <property type="entry name" value="DUF4440"/>
    <property type="match status" value="1"/>
</dbReference>
<keyword evidence="3" id="KW-1185">Reference proteome</keyword>
<comment type="caution">
    <text evidence="2">The sequence shown here is derived from an EMBL/GenBank/DDBJ whole genome shotgun (WGS) entry which is preliminary data.</text>
</comment>
<protein>
    <submittedName>
        <fullName evidence="2">Nuclear transport factor 2 family protein</fullName>
    </submittedName>
</protein>
<dbReference type="OrthoDB" id="120856at2"/>
<dbReference type="InterPro" id="IPR032710">
    <property type="entry name" value="NTF2-like_dom_sf"/>
</dbReference>
<evidence type="ECO:0000259" key="1">
    <source>
        <dbReference type="Pfam" id="PF14534"/>
    </source>
</evidence>
<reference evidence="2" key="1">
    <citation type="submission" date="2020-05" db="EMBL/GenBank/DDBJ databases">
        <title>Chitinophaga laudate sp. nov., isolated from a tropical peat swamp.</title>
        <authorList>
            <person name="Goh C.B.S."/>
            <person name="Lee M.S."/>
            <person name="Parimannan S."/>
            <person name="Pasbakhsh P."/>
            <person name="Yule C.M."/>
            <person name="Rajandas H."/>
            <person name="Loke S."/>
            <person name="Croft L."/>
            <person name="Tan J.B.L."/>
        </authorList>
    </citation>
    <scope>NUCLEOTIDE SEQUENCE</scope>
    <source>
        <strain evidence="2">Mgbs1</strain>
    </source>
</reference>
<dbReference type="AlphaFoldDB" id="A0A3S1BIE1"/>
<evidence type="ECO:0000313" key="2">
    <source>
        <dbReference type="EMBL" id="NSL89482.1"/>
    </source>
</evidence>
<organism evidence="2 3">
    <name type="scientific">Chitinophaga solisilvae</name>
    <dbReference type="NCBI Taxonomy" id="1233460"/>
    <lineage>
        <taxon>Bacteria</taxon>
        <taxon>Pseudomonadati</taxon>
        <taxon>Bacteroidota</taxon>
        <taxon>Chitinophagia</taxon>
        <taxon>Chitinophagales</taxon>
        <taxon>Chitinophagaceae</taxon>
        <taxon>Chitinophaga</taxon>
    </lineage>
</organism>
<gene>
    <name evidence="2" type="ORF">ECE50_021760</name>
</gene>
<evidence type="ECO:0000313" key="3">
    <source>
        <dbReference type="Proteomes" id="UP000281028"/>
    </source>
</evidence>